<name>A0ABS8SJU5_DATST</name>
<proteinExistence type="predicted"/>
<reference evidence="1 2" key="1">
    <citation type="journal article" date="2021" name="BMC Genomics">
        <title>Datura genome reveals duplications of psychoactive alkaloid biosynthetic genes and high mutation rate following tissue culture.</title>
        <authorList>
            <person name="Rajewski A."/>
            <person name="Carter-House D."/>
            <person name="Stajich J."/>
            <person name="Litt A."/>
        </authorList>
    </citation>
    <scope>NUCLEOTIDE SEQUENCE [LARGE SCALE GENOMIC DNA]</scope>
    <source>
        <strain evidence="1">AR-01</strain>
    </source>
</reference>
<accession>A0ABS8SJU5</accession>
<protein>
    <submittedName>
        <fullName evidence="1">Uncharacterized protein</fullName>
    </submittedName>
</protein>
<evidence type="ECO:0000313" key="1">
    <source>
        <dbReference type="EMBL" id="MCD7458799.1"/>
    </source>
</evidence>
<keyword evidence="2" id="KW-1185">Reference proteome</keyword>
<organism evidence="1 2">
    <name type="scientific">Datura stramonium</name>
    <name type="common">Jimsonweed</name>
    <name type="synonym">Common thornapple</name>
    <dbReference type="NCBI Taxonomy" id="4076"/>
    <lineage>
        <taxon>Eukaryota</taxon>
        <taxon>Viridiplantae</taxon>
        <taxon>Streptophyta</taxon>
        <taxon>Embryophyta</taxon>
        <taxon>Tracheophyta</taxon>
        <taxon>Spermatophyta</taxon>
        <taxon>Magnoliopsida</taxon>
        <taxon>eudicotyledons</taxon>
        <taxon>Gunneridae</taxon>
        <taxon>Pentapetalae</taxon>
        <taxon>asterids</taxon>
        <taxon>lamiids</taxon>
        <taxon>Solanales</taxon>
        <taxon>Solanaceae</taxon>
        <taxon>Solanoideae</taxon>
        <taxon>Datureae</taxon>
        <taxon>Datura</taxon>
    </lineage>
</organism>
<evidence type="ECO:0000313" key="2">
    <source>
        <dbReference type="Proteomes" id="UP000823775"/>
    </source>
</evidence>
<dbReference type="Proteomes" id="UP000823775">
    <property type="component" value="Unassembled WGS sequence"/>
</dbReference>
<comment type="caution">
    <text evidence="1">The sequence shown here is derived from an EMBL/GenBank/DDBJ whole genome shotgun (WGS) entry which is preliminary data.</text>
</comment>
<gene>
    <name evidence="1" type="ORF">HAX54_039234</name>
</gene>
<dbReference type="EMBL" id="JACEIK010000542">
    <property type="protein sequence ID" value="MCD7458799.1"/>
    <property type="molecule type" value="Genomic_DNA"/>
</dbReference>
<sequence>MRTELGHATVLATSGVPAVVVEGPAIAEDLDLMISVEVVGAVMASTCSIEALYLCFRSITSKVPTELVLNLFATQLAPHPGLQATTDHGKPKMSLDRESRFRRNFSEDPAIMDCRSSAVFLCLNSSFLLAEPAESLKDFGNFQTYSAVNLWTAFLVCDCRIFLFHSTSTVNFCGLGCLSAGRRVVPRT</sequence>